<comment type="caution">
    <text evidence="2">The sequence shown here is derived from an EMBL/GenBank/DDBJ whole genome shotgun (WGS) entry which is preliminary data.</text>
</comment>
<keyword evidence="1" id="KW-1133">Transmembrane helix</keyword>
<feature type="transmembrane region" description="Helical" evidence="1">
    <location>
        <begin position="74"/>
        <end position="94"/>
    </location>
</feature>
<protein>
    <submittedName>
        <fullName evidence="2">Uncharacterized protein</fullName>
    </submittedName>
</protein>
<reference evidence="3" key="1">
    <citation type="submission" date="2017-08" db="EMBL/GenBank/DDBJ databases">
        <title>A dynamic microbial community with high functional redundancy inhabits the cold, oxic subseafloor aquifer.</title>
        <authorList>
            <person name="Tully B.J."/>
            <person name="Wheat C.G."/>
            <person name="Glazer B.T."/>
            <person name="Huber J.A."/>
        </authorList>
    </citation>
    <scope>NUCLEOTIDE SEQUENCE [LARGE SCALE GENOMIC DNA]</scope>
</reference>
<dbReference type="Proteomes" id="UP000217838">
    <property type="component" value="Unassembled WGS sequence"/>
</dbReference>
<proteinExistence type="predicted"/>
<name>A0A2A4YMW6_UNCAE</name>
<dbReference type="EMBL" id="NVUU01000005">
    <property type="protein sequence ID" value="PCI95960.1"/>
    <property type="molecule type" value="Genomic_DNA"/>
</dbReference>
<evidence type="ECO:0000256" key="1">
    <source>
        <dbReference type="SAM" id="Phobius"/>
    </source>
</evidence>
<accession>A0A2A4YMW6</accession>
<evidence type="ECO:0000313" key="3">
    <source>
        <dbReference type="Proteomes" id="UP000217838"/>
    </source>
</evidence>
<keyword evidence="1" id="KW-0812">Transmembrane</keyword>
<keyword evidence="1" id="KW-0472">Membrane</keyword>
<gene>
    <name evidence="2" type="ORF">COB11_00750</name>
</gene>
<dbReference type="AlphaFoldDB" id="A0A2A4YMW6"/>
<sequence>MSTIPEVTDLALNSFGFFSAPDQVYPPENNSCFYEVNHNLNVSQAEVNNFLFKIRTDIGKERDKTFTSLQERKVFNLSLTTLSGLGAFTCASTVLGTATIGMLVLSAACFYGLIQFCLAFREYDLDNPVVRNGVLDVIGDWSFRKILDNFSIDKIARYDLFETKLLSLTDEMRCSFYANLANLYLDKFDLDIAKDADLLEVTRCYSEGTRHITRWINGCRANRANIEWGRYERDQANPCNEDEALRKINRLMELKIEGKYRDLITPWDGWKSREVSNINGAFKNALDGFESVYNRVLNGKGGFYSSAETVNVFIEARV</sequence>
<organism evidence="2 3">
    <name type="scientific">Aerophobetes bacterium</name>
    <dbReference type="NCBI Taxonomy" id="2030807"/>
    <lineage>
        <taxon>Bacteria</taxon>
        <taxon>Candidatus Aerophobota</taxon>
    </lineage>
</organism>
<evidence type="ECO:0000313" key="2">
    <source>
        <dbReference type="EMBL" id="PCI95960.1"/>
    </source>
</evidence>